<gene>
    <name evidence="9" type="ORF">CH341_15860</name>
</gene>
<dbReference type="PROSITE" id="PS50850">
    <property type="entry name" value="MFS"/>
    <property type="match status" value="1"/>
</dbReference>
<evidence type="ECO:0000256" key="2">
    <source>
        <dbReference type="ARBA" id="ARBA00022448"/>
    </source>
</evidence>
<dbReference type="SUPFAM" id="SSF103473">
    <property type="entry name" value="MFS general substrate transporter"/>
    <property type="match status" value="1"/>
</dbReference>
<dbReference type="InterPro" id="IPR011701">
    <property type="entry name" value="MFS"/>
</dbReference>
<feature type="transmembrane region" description="Helical" evidence="7">
    <location>
        <begin position="318"/>
        <end position="336"/>
    </location>
</feature>
<dbReference type="GO" id="GO:0005886">
    <property type="term" value="C:plasma membrane"/>
    <property type="evidence" value="ECO:0007669"/>
    <property type="project" value="UniProtKB-SubCell"/>
</dbReference>
<comment type="subcellular location">
    <subcellularLocation>
        <location evidence="1">Cell membrane</location>
        <topology evidence="1">Multi-pass membrane protein</topology>
    </subcellularLocation>
</comment>
<dbReference type="PANTHER" id="PTHR43045:SF7">
    <property type="entry name" value="MAJOR FACILITATOR SUPERFAMILY TRANSPORTER"/>
    <property type="match status" value="1"/>
</dbReference>
<dbReference type="InterPro" id="IPR036259">
    <property type="entry name" value="MFS_trans_sf"/>
</dbReference>
<dbReference type="PROSITE" id="PS00217">
    <property type="entry name" value="SUGAR_TRANSPORT_2"/>
    <property type="match status" value="1"/>
</dbReference>
<dbReference type="OrthoDB" id="9783227at2"/>
<keyword evidence="10" id="KW-1185">Reference proteome</keyword>
<feature type="transmembrane region" description="Helical" evidence="7">
    <location>
        <begin position="163"/>
        <end position="192"/>
    </location>
</feature>
<organism evidence="9 10">
    <name type="scientific">Rhodoplanes roseus</name>
    <dbReference type="NCBI Taxonomy" id="29409"/>
    <lineage>
        <taxon>Bacteria</taxon>
        <taxon>Pseudomonadati</taxon>
        <taxon>Pseudomonadota</taxon>
        <taxon>Alphaproteobacteria</taxon>
        <taxon>Hyphomicrobiales</taxon>
        <taxon>Nitrobacteraceae</taxon>
        <taxon>Rhodoplanes</taxon>
    </lineage>
</organism>
<dbReference type="Pfam" id="PF07690">
    <property type="entry name" value="MFS_1"/>
    <property type="match status" value="1"/>
</dbReference>
<evidence type="ECO:0000313" key="9">
    <source>
        <dbReference type="EMBL" id="RAI43137.1"/>
    </source>
</evidence>
<dbReference type="Gene3D" id="1.20.1250.20">
    <property type="entry name" value="MFS general substrate transporter like domains"/>
    <property type="match status" value="2"/>
</dbReference>
<dbReference type="Proteomes" id="UP000249130">
    <property type="component" value="Unassembled WGS sequence"/>
</dbReference>
<feature type="transmembrane region" description="Helical" evidence="7">
    <location>
        <begin position="287"/>
        <end position="306"/>
    </location>
</feature>
<feature type="transmembrane region" description="Helical" evidence="7">
    <location>
        <begin position="99"/>
        <end position="117"/>
    </location>
</feature>
<feature type="transmembrane region" description="Helical" evidence="7">
    <location>
        <begin position="255"/>
        <end position="275"/>
    </location>
</feature>
<keyword evidence="5 7" id="KW-1133">Transmembrane helix</keyword>
<name>A0A327KYK3_9BRAD</name>
<keyword evidence="2" id="KW-0813">Transport</keyword>
<evidence type="ECO:0000256" key="7">
    <source>
        <dbReference type="SAM" id="Phobius"/>
    </source>
</evidence>
<feature type="transmembrane region" description="Helical" evidence="7">
    <location>
        <begin position="379"/>
        <end position="405"/>
    </location>
</feature>
<dbReference type="GO" id="GO:0022857">
    <property type="term" value="F:transmembrane transporter activity"/>
    <property type="evidence" value="ECO:0007669"/>
    <property type="project" value="InterPro"/>
</dbReference>
<protein>
    <submittedName>
        <fullName evidence="9">MFS transporter</fullName>
    </submittedName>
</protein>
<keyword evidence="4 7" id="KW-0812">Transmembrane</keyword>
<evidence type="ECO:0000256" key="5">
    <source>
        <dbReference type="ARBA" id="ARBA00022989"/>
    </source>
</evidence>
<evidence type="ECO:0000259" key="8">
    <source>
        <dbReference type="PROSITE" id="PS50850"/>
    </source>
</evidence>
<reference evidence="9 10" key="1">
    <citation type="submission" date="2017-07" db="EMBL/GenBank/DDBJ databases">
        <title>Draft Genome Sequences of Select Purple Nonsulfur Bacteria.</title>
        <authorList>
            <person name="Lasarre B."/>
            <person name="Mckinlay J.B."/>
        </authorList>
    </citation>
    <scope>NUCLEOTIDE SEQUENCE [LARGE SCALE GENOMIC DNA]</scope>
    <source>
        <strain evidence="9 10">DSM 5909</strain>
    </source>
</reference>
<dbReference type="EMBL" id="NPEX01000104">
    <property type="protein sequence ID" value="RAI43137.1"/>
    <property type="molecule type" value="Genomic_DNA"/>
</dbReference>
<feature type="domain" description="Major facilitator superfamily (MFS) profile" evidence="8">
    <location>
        <begin position="27"/>
        <end position="435"/>
    </location>
</feature>
<dbReference type="AlphaFoldDB" id="A0A327KYK3"/>
<sequence>MEHAVTFTTAIDSDDAKARHVREAKKATVAASFGTFLEYYDFSCYGYVAAMLASSFFPGDDPTASLLSTLAVFGSAFIVRPLGGIVFGGIGDRFGRKAALLATVLLMGFSSTAIGLLPTYASIGVAAPALLITLRLLQGLSAGGEIGGAASYVREWAPPHRRALYISFIPGIAVLGKATAAGMAGIAAAMFAKDAPDWAWRVPFLAAFPLMLGCLWIRLKIEDSPEFNSLRTAGGLSKAPLTELFKAYPASLVKLMLFALVQTVGTYIGTVYVAVYLKAVLKMPQAQVGFIVLIAITCAAVLIPVFGMVTDRFGAKKVLAASYGFYIVLSYPMYALMGPESFNLTVFALVVTMLPYTLCQAGSYLMYPELLPTRVRSTGVSFGHSFGSVIGGGLMPYLATALIAWSGDIMIPTYMLMANGVLGLIVVLSVRDARPGEARKYR</sequence>
<comment type="caution">
    <text evidence="9">The sequence shown here is derived from an EMBL/GenBank/DDBJ whole genome shotgun (WGS) entry which is preliminary data.</text>
</comment>
<evidence type="ECO:0000256" key="4">
    <source>
        <dbReference type="ARBA" id="ARBA00022692"/>
    </source>
</evidence>
<feature type="transmembrane region" description="Helical" evidence="7">
    <location>
        <begin position="123"/>
        <end position="142"/>
    </location>
</feature>
<accession>A0A327KYK3</accession>
<feature type="transmembrane region" description="Helical" evidence="7">
    <location>
        <begin position="198"/>
        <end position="217"/>
    </location>
</feature>
<dbReference type="RefSeq" id="WP_111419996.1">
    <property type="nucleotide sequence ID" value="NZ_NPEX01000104.1"/>
</dbReference>
<evidence type="ECO:0000256" key="6">
    <source>
        <dbReference type="ARBA" id="ARBA00023136"/>
    </source>
</evidence>
<dbReference type="InterPro" id="IPR005829">
    <property type="entry name" value="Sugar_transporter_CS"/>
</dbReference>
<feature type="transmembrane region" description="Helical" evidence="7">
    <location>
        <begin position="342"/>
        <end position="367"/>
    </location>
</feature>
<feature type="transmembrane region" description="Helical" evidence="7">
    <location>
        <begin position="411"/>
        <end position="430"/>
    </location>
</feature>
<feature type="transmembrane region" description="Helical" evidence="7">
    <location>
        <begin position="64"/>
        <end position="87"/>
    </location>
</feature>
<keyword evidence="6 7" id="KW-0472">Membrane</keyword>
<evidence type="ECO:0000313" key="10">
    <source>
        <dbReference type="Proteomes" id="UP000249130"/>
    </source>
</evidence>
<dbReference type="InterPro" id="IPR020846">
    <property type="entry name" value="MFS_dom"/>
</dbReference>
<proteinExistence type="predicted"/>
<keyword evidence="3" id="KW-1003">Cell membrane</keyword>
<evidence type="ECO:0000256" key="1">
    <source>
        <dbReference type="ARBA" id="ARBA00004651"/>
    </source>
</evidence>
<dbReference type="PANTHER" id="PTHR43045">
    <property type="entry name" value="SHIKIMATE TRANSPORTER"/>
    <property type="match status" value="1"/>
</dbReference>
<evidence type="ECO:0000256" key="3">
    <source>
        <dbReference type="ARBA" id="ARBA00022475"/>
    </source>
</evidence>